<name>A0A7E4V8R2_PANRE</name>
<dbReference type="SUPFAM" id="SSF52833">
    <property type="entry name" value="Thioredoxin-like"/>
    <property type="match status" value="1"/>
</dbReference>
<sequence>MRFSLISAVLAPSSAFRTGIRGAHFLANVPLKSRNGAVDIKTLENKPLVLYFSAGWCRSCKMFTPKIGKFYKGNKDEGFNVVWVSRDRAAEDQVEYYEKAMPDWAYIPFGTPEIQEFIKKYEVKTIPAVKVVNDAGDVIDDGARMKIEKHELEPKDVIAEWKKLI</sequence>
<evidence type="ECO:0000313" key="10">
    <source>
        <dbReference type="WBParaSite" id="Pan_g17988.t1"/>
    </source>
</evidence>
<dbReference type="PANTHER" id="PTHR13871:SF18">
    <property type="entry name" value="THIOREDOXIN DOMAIN-CONTAINING PROTEIN"/>
    <property type="match status" value="1"/>
</dbReference>
<dbReference type="WBParaSite" id="Pan_g17988.t1">
    <property type="protein sequence ID" value="Pan_g17988.t1"/>
    <property type="gene ID" value="Pan_g17988"/>
</dbReference>
<dbReference type="InterPro" id="IPR036249">
    <property type="entry name" value="Thioredoxin-like_sf"/>
</dbReference>
<evidence type="ECO:0000259" key="8">
    <source>
        <dbReference type="PROSITE" id="PS51352"/>
    </source>
</evidence>
<comment type="catalytic activity">
    <reaction evidence="7">
        <text>[protein]-dithiol + NADP(+) = [protein]-disulfide + NADPH + H(+)</text>
        <dbReference type="Rhea" id="RHEA:18753"/>
        <dbReference type="Rhea" id="RHEA-COMP:10593"/>
        <dbReference type="Rhea" id="RHEA-COMP:10594"/>
        <dbReference type="ChEBI" id="CHEBI:15378"/>
        <dbReference type="ChEBI" id="CHEBI:29950"/>
        <dbReference type="ChEBI" id="CHEBI:50058"/>
        <dbReference type="ChEBI" id="CHEBI:57783"/>
        <dbReference type="ChEBI" id="CHEBI:58349"/>
        <dbReference type="EC" id="1.8.1.8"/>
    </reaction>
</comment>
<proteinExistence type="inferred from homology"/>
<comment type="similarity">
    <text evidence="5">Belongs to the nucleoredoxin family.</text>
</comment>
<keyword evidence="2" id="KW-0677">Repeat</keyword>
<dbReference type="InterPro" id="IPR013766">
    <property type="entry name" value="Thioredoxin_domain"/>
</dbReference>
<evidence type="ECO:0000313" key="9">
    <source>
        <dbReference type="Proteomes" id="UP000492821"/>
    </source>
</evidence>
<keyword evidence="4" id="KW-0520">NAD</keyword>
<evidence type="ECO:0000256" key="3">
    <source>
        <dbReference type="ARBA" id="ARBA00023002"/>
    </source>
</evidence>
<protein>
    <recommendedName>
        <fullName evidence="1">protein-disulfide reductase</fullName>
        <ecNumber evidence="1">1.8.1.8</ecNumber>
    </recommendedName>
</protein>
<evidence type="ECO:0000256" key="7">
    <source>
        <dbReference type="ARBA" id="ARBA00047804"/>
    </source>
</evidence>
<evidence type="ECO:0000256" key="1">
    <source>
        <dbReference type="ARBA" id="ARBA00012612"/>
    </source>
</evidence>
<dbReference type="Gene3D" id="3.40.30.10">
    <property type="entry name" value="Glutaredoxin"/>
    <property type="match status" value="1"/>
</dbReference>
<feature type="domain" description="Thioredoxin" evidence="8">
    <location>
        <begin position="20"/>
        <end position="163"/>
    </location>
</feature>
<dbReference type="InterPro" id="IPR012336">
    <property type="entry name" value="Thioredoxin-like_fold"/>
</dbReference>
<reference evidence="10" key="2">
    <citation type="submission" date="2020-10" db="UniProtKB">
        <authorList>
            <consortium name="WormBaseParasite"/>
        </authorList>
    </citation>
    <scope>IDENTIFICATION</scope>
</reference>
<evidence type="ECO:0000256" key="5">
    <source>
        <dbReference type="ARBA" id="ARBA00025782"/>
    </source>
</evidence>
<evidence type="ECO:0000256" key="2">
    <source>
        <dbReference type="ARBA" id="ARBA00022737"/>
    </source>
</evidence>
<dbReference type="Pfam" id="PF13905">
    <property type="entry name" value="Thioredoxin_8"/>
    <property type="match status" value="1"/>
</dbReference>
<dbReference type="PANTHER" id="PTHR13871">
    <property type="entry name" value="THIOREDOXIN"/>
    <property type="match status" value="1"/>
</dbReference>
<keyword evidence="9" id="KW-1185">Reference proteome</keyword>
<reference evidence="9" key="1">
    <citation type="journal article" date="2013" name="Genetics">
        <title>The draft genome and transcriptome of Panagrellus redivivus are shaped by the harsh demands of a free-living lifestyle.</title>
        <authorList>
            <person name="Srinivasan J."/>
            <person name="Dillman A.R."/>
            <person name="Macchietto M.G."/>
            <person name="Heikkinen L."/>
            <person name="Lakso M."/>
            <person name="Fracchia K.M."/>
            <person name="Antoshechkin I."/>
            <person name="Mortazavi A."/>
            <person name="Wong G."/>
            <person name="Sternberg P.W."/>
        </authorList>
    </citation>
    <scope>NUCLEOTIDE SEQUENCE [LARGE SCALE GENOMIC DNA]</scope>
    <source>
        <strain evidence="9">MT8872</strain>
    </source>
</reference>
<keyword evidence="3" id="KW-0560">Oxidoreductase</keyword>
<accession>A0A7E4V8R2</accession>
<dbReference type="InterPro" id="IPR052259">
    <property type="entry name" value="Nucleoredoxin-like"/>
</dbReference>
<dbReference type="Proteomes" id="UP000492821">
    <property type="component" value="Unassembled WGS sequence"/>
</dbReference>
<organism evidence="9 10">
    <name type="scientific">Panagrellus redivivus</name>
    <name type="common">Microworm</name>
    <dbReference type="NCBI Taxonomy" id="6233"/>
    <lineage>
        <taxon>Eukaryota</taxon>
        <taxon>Metazoa</taxon>
        <taxon>Ecdysozoa</taxon>
        <taxon>Nematoda</taxon>
        <taxon>Chromadorea</taxon>
        <taxon>Rhabditida</taxon>
        <taxon>Tylenchina</taxon>
        <taxon>Panagrolaimomorpha</taxon>
        <taxon>Panagrolaimoidea</taxon>
        <taxon>Panagrolaimidae</taxon>
        <taxon>Panagrellus</taxon>
    </lineage>
</organism>
<dbReference type="GO" id="GO:0047134">
    <property type="term" value="F:protein-disulfide reductase [NAD(P)H] activity"/>
    <property type="evidence" value="ECO:0007669"/>
    <property type="project" value="UniProtKB-EC"/>
</dbReference>
<evidence type="ECO:0000256" key="6">
    <source>
        <dbReference type="ARBA" id="ARBA00047388"/>
    </source>
</evidence>
<comment type="catalytic activity">
    <reaction evidence="6">
        <text>[protein]-dithiol + NAD(+) = [protein]-disulfide + NADH + H(+)</text>
        <dbReference type="Rhea" id="RHEA:18749"/>
        <dbReference type="Rhea" id="RHEA-COMP:10593"/>
        <dbReference type="Rhea" id="RHEA-COMP:10594"/>
        <dbReference type="ChEBI" id="CHEBI:15378"/>
        <dbReference type="ChEBI" id="CHEBI:29950"/>
        <dbReference type="ChEBI" id="CHEBI:50058"/>
        <dbReference type="ChEBI" id="CHEBI:57540"/>
        <dbReference type="ChEBI" id="CHEBI:57945"/>
        <dbReference type="EC" id="1.8.1.8"/>
    </reaction>
</comment>
<dbReference type="EC" id="1.8.1.8" evidence="1"/>
<dbReference type="PROSITE" id="PS51352">
    <property type="entry name" value="THIOREDOXIN_2"/>
    <property type="match status" value="1"/>
</dbReference>
<evidence type="ECO:0000256" key="4">
    <source>
        <dbReference type="ARBA" id="ARBA00023027"/>
    </source>
</evidence>
<dbReference type="AlphaFoldDB" id="A0A7E4V8R2"/>